<dbReference type="Proteomes" id="UP001555826">
    <property type="component" value="Unassembled WGS sequence"/>
</dbReference>
<evidence type="ECO:0000256" key="1">
    <source>
        <dbReference type="SAM" id="MobiDB-lite"/>
    </source>
</evidence>
<proteinExistence type="predicted"/>
<sequence length="162" mass="17217">MTDETPDVPEFDFDAEFAKAFGPKKPVRSVIVAGVAQARALADLLPAHDVHAHVVAVKGIGTVLVAHDPATGEQDVQTLSAAVPQAEFVLFTVGEESIEGQTWAGGTRGEDPKPGLLLSVWPDLVQDLVLGKADPAEHAVGPEEPRKGAFWKRLRGRDDDPA</sequence>
<gene>
    <name evidence="2" type="ORF">AB1207_02075</name>
</gene>
<protein>
    <submittedName>
        <fullName evidence="2">Uncharacterized protein</fullName>
    </submittedName>
</protein>
<name>A0ABV3P1N1_9ACTN</name>
<evidence type="ECO:0000313" key="3">
    <source>
        <dbReference type="Proteomes" id="UP001555826"/>
    </source>
</evidence>
<accession>A0ABV3P1N1</accession>
<feature type="region of interest" description="Disordered" evidence="1">
    <location>
        <begin position="134"/>
        <end position="162"/>
    </location>
</feature>
<reference evidence="2 3" key="1">
    <citation type="submission" date="2024-07" db="EMBL/GenBank/DDBJ databases">
        <authorList>
            <person name="Thanompreechachai J."/>
            <person name="Duangmal K."/>
        </authorList>
    </citation>
    <scope>NUCLEOTIDE SEQUENCE [LARGE SCALE GENOMIC DNA]</scope>
    <source>
        <strain evidence="2 3">KCTC 19886</strain>
    </source>
</reference>
<evidence type="ECO:0000313" key="2">
    <source>
        <dbReference type="EMBL" id="MEW9263526.1"/>
    </source>
</evidence>
<feature type="compositionally biased region" description="Basic and acidic residues" evidence="1">
    <location>
        <begin position="134"/>
        <end position="147"/>
    </location>
</feature>
<dbReference type="EMBL" id="JBFNQN010000001">
    <property type="protein sequence ID" value="MEW9263526.1"/>
    <property type="molecule type" value="Genomic_DNA"/>
</dbReference>
<keyword evidence="3" id="KW-1185">Reference proteome</keyword>
<organism evidence="2 3">
    <name type="scientific">Kineococcus endophyticus</name>
    <dbReference type="NCBI Taxonomy" id="1181883"/>
    <lineage>
        <taxon>Bacteria</taxon>
        <taxon>Bacillati</taxon>
        <taxon>Actinomycetota</taxon>
        <taxon>Actinomycetes</taxon>
        <taxon>Kineosporiales</taxon>
        <taxon>Kineosporiaceae</taxon>
        <taxon>Kineococcus</taxon>
    </lineage>
</organism>
<dbReference type="RefSeq" id="WP_367636103.1">
    <property type="nucleotide sequence ID" value="NZ_JBFNQN010000001.1"/>
</dbReference>
<comment type="caution">
    <text evidence="2">The sequence shown here is derived from an EMBL/GenBank/DDBJ whole genome shotgun (WGS) entry which is preliminary data.</text>
</comment>